<feature type="region of interest" description="Disordered" evidence="1">
    <location>
        <begin position="82"/>
        <end position="104"/>
    </location>
</feature>
<evidence type="ECO:0000259" key="2">
    <source>
        <dbReference type="Pfam" id="PF06568"/>
    </source>
</evidence>
<evidence type="ECO:0000313" key="3">
    <source>
        <dbReference type="EMBL" id="MEX0385748.1"/>
    </source>
</evidence>
<evidence type="ECO:0000313" key="4">
    <source>
        <dbReference type="Proteomes" id="UP001556653"/>
    </source>
</evidence>
<evidence type="ECO:0000256" key="1">
    <source>
        <dbReference type="SAM" id="MobiDB-lite"/>
    </source>
</evidence>
<gene>
    <name evidence="3" type="ORF">V6X64_01890</name>
</gene>
<organism evidence="3 4">
    <name type="scientific">Spiribacter onubensis</name>
    <dbReference type="NCBI Taxonomy" id="3122420"/>
    <lineage>
        <taxon>Bacteria</taxon>
        <taxon>Pseudomonadati</taxon>
        <taxon>Pseudomonadota</taxon>
        <taxon>Gammaproteobacteria</taxon>
        <taxon>Chromatiales</taxon>
        <taxon>Ectothiorhodospiraceae</taxon>
        <taxon>Spiribacter</taxon>
    </lineage>
</organism>
<dbReference type="Pfam" id="PF06568">
    <property type="entry name" value="YjiS-like"/>
    <property type="match status" value="1"/>
</dbReference>
<protein>
    <submittedName>
        <fullName evidence="3">DUF1127 domain-containing protein</fullName>
    </submittedName>
</protein>
<proteinExistence type="predicted"/>
<dbReference type="InterPro" id="IPR009506">
    <property type="entry name" value="YjiS-like"/>
</dbReference>
<dbReference type="RefSeq" id="WP_367966228.1">
    <property type="nucleotide sequence ID" value="NZ_JBAKFJ010000001.1"/>
</dbReference>
<feature type="domain" description="YjiS-like" evidence="2">
    <location>
        <begin position="28"/>
        <end position="61"/>
    </location>
</feature>
<sequence length="104" mass="12073">MVGQTNRHDTEIYMPAMPPMGLSRAIGHWLRNRRRNRAAESLSRLNGHLLDDIGVSRQEARRVSEYQLTRIYSQPLGQIRLVKRSGAPAERHEPKARMSRETRQ</sequence>
<comment type="caution">
    <text evidence="3">The sequence shown here is derived from an EMBL/GenBank/DDBJ whole genome shotgun (WGS) entry which is preliminary data.</text>
</comment>
<keyword evidence="4" id="KW-1185">Reference proteome</keyword>
<name>A0ABV3S8E4_9GAMM</name>
<reference evidence="3 4" key="1">
    <citation type="submission" date="2024-02" db="EMBL/GenBank/DDBJ databases">
        <title>New especies of Spiribacter isolated from saline water.</title>
        <authorList>
            <person name="Leon M.J."/>
            <person name="De La Haba R."/>
            <person name="Sanchez-Porro C."/>
            <person name="Ventosa A."/>
        </authorList>
    </citation>
    <scope>NUCLEOTIDE SEQUENCE [LARGE SCALE GENOMIC DNA]</scope>
    <source>
        <strain evidence="4">ag22IC4-227</strain>
    </source>
</reference>
<dbReference type="EMBL" id="JBAKFJ010000001">
    <property type="protein sequence ID" value="MEX0385748.1"/>
    <property type="molecule type" value="Genomic_DNA"/>
</dbReference>
<feature type="compositionally biased region" description="Basic and acidic residues" evidence="1">
    <location>
        <begin position="89"/>
        <end position="104"/>
    </location>
</feature>
<accession>A0ABV3S8E4</accession>
<dbReference type="Proteomes" id="UP001556653">
    <property type="component" value="Unassembled WGS sequence"/>
</dbReference>